<sequence>MQIKNIDGLRWYHLTLDAGAMLHQSLRDFLVREDLKHAFVLSCIGSCTKVVAVFPLTREIPPELGRMEFEGLFEMNGIAGDVRRLENEIKVHLHGSLTKEGREVFGGAIQEGTQIFKTAELVIAGLA</sequence>
<dbReference type="CDD" id="cd11378">
    <property type="entry name" value="DUF296"/>
    <property type="match status" value="1"/>
</dbReference>
<name>A0AAU9EQ53_9BACT</name>
<keyword evidence="3" id="KW-1185">Reference proteome</keyword>
<dbReference type="PROSITE" id="PS51742">
    <property type="entry name" value="PPC"/>
    <property type="match status" value="1"/>
</dbReference>
<feature type="domain" description="PPC" evidence="1">
    <location>
        <begin position="6"/>
        <end position="127"/>
    </location>
</feature>
<evidence type="ECO:0000313" key="3">
    <source>
        <dbReference type="Proteomes" id="UP001366166"/>
    </source>
</evidence>
<reference evidence="3" key="1">
    <citation type="journal article" date="2023" name="Arch. Microbiol.">
        <title>Desulfoferula mesophilus gen. nov. sp. nov., a mesophilic sulfate-reducing bacterium isolated from a brackish lake sediment.</title>
        <authorList>
            <person name="Watanabe T."/>
            <person name="Yabe T."/>
            <person name="Tsuji J.M."/>
            <person name="Fukui M."/>
        </authorList>
    </citation>
    <scope>NUCLEOTIDE SEQUENCE [LARGE SCALE GENOMIC DNA]</scope>
    <source>
        <strain evidence="3">12FAK</strain>
    </source>
</reference>
<dbReference type="InterPro" id="IPR005175">
    <property type="entry name" value="PPC_dom"/>
</dbReference>
<accession>A0AAU9EQ53</accession>
<dbReference type="RefSeq" id="WP_338601194.1">
    <property type="nucleotide sequence ID" value="NZ_AP028679.1"/>
</dbReference>
<dbReference type="PANTHER" id="PTHR34988">
    <property type="entry name" value="PROTEIN, PUTATIVE-RELATED"/>
    <property type="match status" value="1"/>
</dbReference>
<organism evidence="2 3">
    <name type="scientific">Desulfoferula mesophila</name>
    <dbReference type="NCBI Taxonomy" id="3058419"/>
    <lineage>
        <taxon>Bacteria</taxon>
        <taxon>Pseudomonadati</taxon>
        <taxon>Thermodesulfobacteriota</taxon>
        <taxon>Desulfarculia</taxon>
        <taxon>Desulfarculales</taxon>
        <taxon>Desulfarculaceae</taxon>
        <taxon>Desulfoferula</taxon>
    </lineage>
</organism>
<dbReference type="AlphaFoldDB" id="A0AAU9EQ53"/>
<gene>
    <name evidence="2" type="ORF">FAK_30520</name>
</gene>
<dbReference type="KEGG" id="dmp:FAK_30520"/>
<evidence type="ECO:0000313" key="2">
    <source>
        <dbReference type="EMBL" id="BEQ15986.1"/>
    </source>
</evidence>
<dbReference type="EMBL" id="AP028679">
    <property type="protein sequence ID" value="BEQ15986.1"/>
    <property type="molecule type" value="Genomic_DNA"/>
</dbReference>
<protein>
    <recommendedName>
        <fullName evidence="1">PPC domain-containing protein</fullName>
    </recommendedName>
</protein>
<proteinExistence type="predicted"/>
<dbReference type="Gene3D" id="3.30.1330.80">
    <property type="entry name" value="Hypothetical protein, similar to alpha- acetolactate decarboxylase, domain 2"/>
    <property type="match status" value="1"/>
</dbReference>
<dbReference type="SUPFAM" id="SSF117856">
    <property type="entry name" value="AF0104/ALDC/Ptd012-like"/>
    <property type="match status" value="1"/>
</dbReference>
<dbReference type="PANTHER" id="PTHR34988:SF1">
    <property type="entry name" value="DNA-BINDING PROTEIN"/>
    <property type="match status" value="1"/>
</dbReference>
<dbReference type="Proteomes" id="UP001366166">
    <property type="component" value="Chromosome"/>
</dbReference>
<evidence type="ECO:0000259" key="1">
    <source>
        <dbReference type="PROSITE" id="PS51742"/>
    </source>
</evidence>
<dbReference type="Pfam" id="PF03479">
    <property type="entry name" value="PCC"/>
    <property type="match status" value="1"/>
</dbReference>